<evidence type="ECO:0000313" key="11">
    <source>
        <dbReference type="RefSeq" id="XP_021856521.2"/>
    </source>
</evidence>
<dbReference type="GeneID" id="110795805"/>
<dbReference type="RefSeq" id="XP_021856521.2">
    <property type="nucleotide sequence ID" value="XM_022000829.2"/>
</dbReference>
<feature type="domain" description="Peripheral subunit-binding (PSBD)" evidence="9">
    <location>
        <begin position="265"/>
        <end position="302"/>
    </location>
</feature>
<comment type="catalytic activity">
    <reaction evidence="6">
        <text>N(6)-[(R)-dihydrolipoyl]-L-lysyl-[protein] + acetyl-CoA = N(6)-[(R)-S(8)-acetyldihydrolipoyl]-L-lysyl-[protein] + CoA</text>
        <dbReference type="Rhea" id="RHEA:17017"/>
        <dbReference type="Rhea" id="RHEA-COMP:10475"/>
        <dbReference type="Rhea" id="RHEA-COMP:10478"/>
        <dbReference type="ChEBI" id="CHEBI:57287"/>
        <dbReference type="ChEBI" id="CHEBI:57288"/>
        <dbReference type="ChEBI" id="CHEBI:83100"/>
        <dbReference type="ChEBI" id="CHEBI:83111"/>
        <dbReference type="EC" id="2.3.1.12"/>
    </reaction>
</comment>
<dbReference type="SUPFAM" id="SSF51230">
    <property type="entry name" value="Single hybrid motif"/>
    <property type="match status" value="1"/>
</dbReference>
<dbReference type="Proteomes" id="UP000813463">
    <property type="component" value="Chromosome 2"/>
</dbReference>
<dbReference type="PROSITE" id="PS50968">
    <property type="entry name" value="BIOTINYL_LIPOYL"/>
    <property type="match status" value="1"/>
</dbReference>
<dbReference type="InterPro" id="IPR036625">
    <property type="entry name" value="E3-bd_dom_sf"/>
</dbReference>
<dbReference type="InterPro" id="IPR006257">
    <property type="entry name" value="LAT1"/>
</dbReference>
<dbReference type="CDD" id="cd06849">
    <property type="entry name" value="lipoyl_domain"/>
    <property type="match status" value="1"/>
</dbReference>
<evidence type="ECO:0000256" key="2">
    <source>
        <dbReference type="ARBA" id="ARBA00022679"/>
    </source>
</evidence>
<name>A0A9R0IVW1_SPIOL</name>
<dbReference type="PANTHER" id="PTHR23151:SF90">
    <property type="entry name" value="DIHYDROLIPOYLLYSINE-RESIDUE ACETYLTRANSFERASE COMPONENT OF PYRUVATE DEHYDROGENASE COMPLEX, MITOCHONDRIAL-RELATED"/>
    <property type="match status" value="1"/>
</dbReference>
<protein>
    <recommendedName>
        <fullName evidence="6">Acetyltransferase component of pyruvate dehydrogenase complex</fullName>
        <ecNumber evidence="6">2.3.1.12</ecNumber>
    </recommendedName>
</protein>
<comment type="subcellular location">
    <subcellularLocation>
        <location evidence="6">Mitochondrion</location>
    </subcellularLocation>
</comment>
<dbReference type="Pfam" id="PF00198">
    <property type="entry name" value="2-oxoacid_dh"/>
    <property type="match status" value="1"/>
</dbReference>
<evidence type="ECO:0000259" key="8">
    <source>
        <dbReference type="PROSITE" id="PS50968"/>
    </source>
</evidence>
<dbReference type="PANTHER" id="PTHR23151">
    <property type="entry name" value="DIHYDROLIPOAMIDE ACETYL/SUCCINYL-TRANSFERASE-RELATED"/>
    <property type="match status" value="1"/>
</dbReference>
<evidence type="ECO:0000256" key="5">
    <source>
        <dbReference type="ARBA" id="ARBA00023315"/>
    </source>
</evidence>
<dbReference type="InterPro" id="IPR023213">
    <property type="entry name" value="CAT-like_dom_sf"/>
</dbReference>
<dbReference type="PROSITE" id="PS00189">
    <property type="entry name" value="LIPOYL"/>
    <property type="match status" value="1"/>
</dbReference>
<dbReference type="Gene3D" id="3.30.559.10">
    <property type="entry name" value="Chloramphenicol acetyltransferase-like domain"/>
    <property type="match status" value="1"/>
</dbReference>
<accession>A0A9R0IVW1</accession>
<dbReference type="AlphaFoldDB" id="A0A9R0IVW1"/>
<comment type="function">
    <text evidence="6">The pyruvate dehydrogenase complex catalyzes the overall conversion of pyruvate to acetyl-CoA and CO(2).</text>
</comment>
<gene>
    <name evidence="11" type="primary">LOC110795805</name>
</gene>
<feature type="domain" description="Lipoyl-binding" evidence="8">
    <location>
        <begin position="126"/>
        <end position="202"/>
    </location>
</feature>
<dbReference type="SUPFAM" id="SSF52777">
    <property type="entry name" value="CoA-dependent acyltransferases"/>
    <property type="match status" value="1"/>
</dbReference>
<dbReference type="Gene3D" id="2.40.50.100">
    <property type="match status" value="1"/>
</dbReference>
<feature type="region of interest" description="Disordered" evidence="7">
    <location>
        <begin position="211"/>
        <end position="263"/>
    </location>
</feature>
<feature type="compositionally biased region" description="Basic and acidic residues" evidence="7">
    <location>
        <begin position="225"/>
        <end position="236"/>
    </location>
</feature>
<evidence type="ECO:0000256" key="6">
    <source>
        <dbReference type="RuleBase" id="RU361137"/>
    </source>
</evidence>
<dbReference type="NCBIfam" id="TIGR01349">
    <property type="entry name" value="PDHac_trf_mito"/>
    <property type="match status" value="1"/>
</dbReference>
<keyword evidence="10" id="KW-1185">Reference proteome</keyword>
<dbReference type="InterPro" id="IPR003016">
    <property type="entry name" value="2-oxoA_DH_lipoyl-BS"/>
</dbReference>
<dbReference type="GO" id="GO:0160157">
    <property type="term" value="C:branched-chain alpha-ketoacid dehydrogenase complex"/>
    <property type="evidence" value="ECO:0000318"/>
    <property type="project" value="GO_Central"/>
</dbReference>
<evidence type="ECO:0000259" key="9">
    <source>
        <dbReference type="PROSITE" id="PS51826"/>
    </source>
</evidence>
<evidence type="ECO:0000256" key="7">
    <source>
        <dbReference type="SAM" id="MobiDB-lite"/>
    </source>
</evidence>
<dbReference type="Pfam" id="PF02817">
    <property type="entry name" value="E3_binding"/>
    <property type="match status" value="1"/>
</dbReference>
<dbReference type="KEGG" id="soe:110795805"/>
<dbReference type="Pfam" id="PF00364">
    <property type="entry name" value="Biotin_lipoyl"/>
    <property type="match status" value="1"/>
</dbReference>
<dbReference type="InterPro" id="IPR004167">
    <property type="entry name" value="PSBD"/>
</dbReference>
<dbReference type="InterPro" id="IPR000089">
    <property type="entry name" value="Biotin_lipoyl"/>
</dbReference>
<dbReference type="GO" id="GO:0005739">
    <property type="term" value="C:mitochondrion"/>
    <property type="evidence" value="ECO:0000318"/>
    <property type="project" value="GO_Central"/>
</dbReference>
<evidence type="ECO:0000256" key="4">
    <source>
        <dbReference type="ARBA" id="ARBA00022946"/>
    </source>
</evidence>
<dbReference type="GO" id="GO:0045254">
    <property type="term" value="C:pyruvate dehydrogenase complex"/>
    <property type="evidence" value="ECO:0007669"/>
    <property type="project" value="UniProtKB-UniRule"/>
</dbReference>
<dbReference type="InterPro" id="IPR045257">
    <property type="entry name" value="E2/Pdx1"/>
</dbReference>
<keyword evidence="5 6" id="KW-0012">Acyltransferase</keyword>
<dbReference type="EC" id="2.3.1.12" evidence="6"/>
<evidence type="ECO:0000313" key="10">
    <source>
        <dbReference type="Proteomes" id="UP000813463"/>
    </source>
</evidence>
<proteinExistence type="inferred from homology"/>
<dbReference type="PROSITE" id="PS51826">
    <property type="entry name" value="PSBD"/>
    <property type="match status" value="1"/>
</dbReference>
<reference evidence="11" key="2">
    <citation type="submission" date="2025-08" db="UniProtKB">
        <authorList>
            <consortium name="RefSeq"/>
        </authorList>
    </citation>
    <scope>IDENTIFICATION</scope>
    <source>
        <tissue evidence="11">Leaf</tissue>
    </source>
</reference>
<dbReference type="GO" id="GO:0006086">
    <property type="term" value="P:pyruvate decarboxylation to acetyl-CoA"/>
    <property type="evidence" value="ECO:0007669"/>
    <property type="project" value="InterPro"/>
</dbReference>
<sequence>MLSKIASKSVRRGPATLIRRFTHDVRSSSKRVDDSLKTHQSCFHHQKGDGACNSLFRWSSGKGNTRQFHSVSNPPAVMGPTTGVFIRNITSMTLKLGSNEVLCRGSPSLQLHPQRCFSSSADLPPHQEIGMPSLSPTMEEGNIARWVKKEGDKVSPGEVICEVETDKATVEMEGMEDGYLAKILKGDGTQGIKVGEVIAITVEDEKDIEKFKDYTPSKSETAVPETEKPSEPEAPEKQTSPAPAVHTEKKVSEPSQKSPAGDRIFASPLARKLAEDKNVTLSSVKGTGPDGRIVKADIEDYLASRGKESPATVPKAAEGAGLDFSDIPHSQIRKVTAARLLMSKQTIPHYYLTVDTCVDKLMELRSQLNSLQEASGGKRISVNDLVIKAAALALKKVPECNSSWTNDYIRQFHNVNINVAVQTENGLYVPVVRDADKKGLSKISEEVKSLAQKARENSLKPEQYEGGTFTVSNLGGPFGIKQFCAIINPPQAAILAVGSAQKRVIPGDDAANQFKFASFMSVTLSCDHRVIDGAMGAEWLKAFKGYIENPESMML</sequence>
<comment type="cofactor">
    <cofactor evidence="6">
        <name>(R)-lipoate</name>
        <dbReference type="ChEBI" id="CHEBI:83088"/>
    </cofactor>
    <text evidence="6">Binds 1 lipoyl cofactor covalently.</text>
</comment>
<dbReference type="SUPFAM" id="SSF47005">
    <property type="entry name" value="Peripheral subunit-binding domain of 2-oxo acid dehydrogenase complex"/>
    <property type="match status" value="1"/>
</dbReference>
<dbReference type="InterPro" id="IPR001078">
    <property type="entry name" value="2-oxoacid_DH_actylTfrase"/>
</dbReference>
<keyword evidence="11" id="KW-0670">Pyruvate</keyword>
<dbReference type="InterPro" id="IPR011053">
    <property type="entry name" value="Single_hybrid_motif"/>
</dbReference>
<reference evidence="10" key="1">
    <citation type="journal article" date="2021" name="Nat. Commun.">
        <title>Genomic analyses provide insights into spinach domestication and the genetic basis of agronomic traits.</title>
        <authorList>
            <person name="Cai X."/>
            <person name="Sun X."/>
            <person name="Xu C."/>
            <person name="Sun H."/>
            <person name="Wang X."/>
            <person name="Ge C."/>
            <person name="Zhang Z."/>
            <person name="Wang Q."/>
            <person name="Fei Z."/>
            <person name="Jiao C."/>
            <person name="Wang Q."/>
        </authorList>
    </citation>
    <scope>NUCLEOTIDE SEQUENCE [LARGE SCALE GENOMIC DNA]</scope>
    <source>
        <strain evidence="10">cv. Varoflay</strain>
    </source>
</reference>
<comment type="similarity">
    <text evidence="1 6">Belongs to the 2-oxoacid dehydrogenase family.</text>
</comment>
<dbReference type="GO" id="GO:0004742">
    <property type="term" value="F:dihydrolipoyllysine-residue acetyltransferase activity"/>
    <property type="evidence" value="ECO:0007669"/>
    <property type="project" value="UniProtKB-UniRule"/>
</dbReference>
<keyword evidence="2 6" id="KW-0808">Transferase</keyword>
<organism evidence="10 11">
    <name type="scientific">Spinacia oleracea</name>
    <name type="common">Spinach</name>
    <dbReference type="NCBI Taxonomy" id="3562"/>
    <lineage>
        <taxon>Eukaryota</taxon>
        <taxon>Viridiplantae</taxon>
        <taxon>Streptophyta</taxon>
        <taxon>Embryophyta</taxon>
        <taxon>Tracheophyta</taxon>
        <taxon>Spermatophyta</taxon>
        <taxon>Magnoliopsida</taxon>
        <taxon>eudicotyledons</taxon>
        <taxon>Gunneridae</taxon>
        <taxon>Pentapetalae</taxon>
        <taxon>Caryophyllales</taxon>
        <taxon>Chenopodiaceae</taxon>
        <taxon>Chenopodioideae</taxon>
        <taxon>Anserineae</taxon>
        <taxon>Spinacia</taxon>
    </lineage>
</organism>
<dbReference type="Gene3D" id="4.10.320.10">
    <property type="entry name" value="E3-binding domain"/>
    <property type="match status" value="1"/>
</dbReference>
<evidence type="ECO:0000256" key="1">
    <source>
        <dbReference type="ARBA" id="ARBA00007317"/>
    </source>
</evidence>
<keyword evidence="3 6" id="KW-0450">Lipoyl</keyword>
<keyword evidence="4" id="KW-0809">Transit peptide</keyword>
<evidence type="ECO:0000256" key="3">
    <source>
        <dbReference type="ARBA" id="ARBA00022823"/>
    </source>
</evidence>